<gene>
    <name evidence="14" type="ORF">GGP41_003247</name>
</gene>
<feature type="domain" description="Polymerase nucleotidyl transferase" evidence="10">
    <location>
        <begin position="663"/>
        <end position="692"/>
    </location>
</feature>
<evidence type="ECO:0000259" key="10">
    <source>
        <dbReference type="Pfam" id="PF01909"/>
    </source>
</evidence>
<evidence type="ECO:0000259" key="12">
    <source>
        <dbReference type="Pfam" id="PF04457"/>
    </source>
</evidence>
<protein>
    <recommendedName>
        <fullName evidence="3">polynucleotide adenylyltransferase</fullName>
        <ecNumber evidence="3">2.7.7.19</ecNumber>
    </recommendedName>
</protein>
<evidence type="ECO:0000313" key="14">
    <source>
        <dbReference type="EMBL" id="KAF5846961.1"/>
    </source>
</evidence>
<dbReference type="InterPro" id="IPR007012">
    <property type="entry name" value="PolA_pol_cen_dom"/>
</dbReference>
<dbReference type="Pfam" id="PF04928">
    <property type="entry name" value="PAP_central"/>
    <property type="match status" value="1"/>
</dbReference>
<dbReference type="InterPro" id="IPR036691">
    <property type="entry name" value="Endo/exonu/phosph_ase_sf"/>
</dbReference>
<dbReference type="InterPro" id="IPR005135">
    <property type="entry name" value="Endo/exonuclease/phosphatase"/>
</dbReference>
<dbReference type="SUPFAM" id="SSF55003">
    <property type="entry name" value="PAP/Archaeal CCA-adding enzyme, C-terminal domain"/>
    <property type="match status" value="1"/>
</dbReference>
<dbReference type="Pfam" id="PF04457">
    <property type="entry name" value="MJ1316"/>
    <property type="match status" value="1"/>
</dbReference>
<dbReference type="Pfam" id="PF03372">
    <property type="entry name" value="Exo_endo_phos"/>
    <property type="match status" value="1"/>
</dbReference>
<evidence type="ECO:0000259" key="13">
    <source>
        <dbReference type="Pfam" id="PF04928"/>
    </source>
</evidence>
<comment type="similarity">
    <text evidence="2">Belongs to the poly(A) polymerase family.</text>
</comment>
<feature type="domain" description="Poly(A) polymerase central" evidence="13">
    <location>
        <begin position="788"/>
        <end position="924"/>
    </location>
</feature>
<evidence type="ECO:0000259" key="11">
    <source>
        <dbReference type="Pfam" id="PF03372"/>
    </source>
</evidence>
<evidence type="ECO:0000256" key="9">
    <source>
        <dbReference type="SAM" id="MobiDB-lite"/>
    </source>
</evidence>
<dbReference type="Gene3D" id="3.90.1140.10">
    <property type="entry name" value="Cyclic phosphodiesterase"/>
    <property type="match status" value="1"/>
</dbReference>
<evidence type="ECO:0000256" key="8">
    <source>
        <dbReference type="ARBA" id="ARBA00023242"/>
    </source>
</evidence>
<dbReference type="EC" id="2.7.7.19" evidence="3"/>
<dbReference type="GO" id="GO:0031123">
    <property type="term" value="P:RNA 3'-end processing"/>
    <property type="evidence" value="ECO:0007669"/>
    <property type="project" value="InterPro"/>
</dbReference>
<dbReference type="InterPro" id="IPR011068">
    <property type="entry name" value="NuclTrfase_I-like_C"/>
</dbReference>
<evidence type="ECO:0000256" key="2">
    <source>
        <dbReference type="ARBA" id="ARBA00010912"/>
    </source>
</evidence>
<comment type="subcellular location">
    <subcellularLocation>
        <location evidence="1">Nucleus</location>
    </subcellularLocation>
</comment>
<keyword evidence="6" id="KW-0547">Nucleotide-binding</keyword>
<dbReference type="SUPFAM" id="SSF56219">
    <property type="entry name" value="DNase I-like"/>
    <property type="match status" value="1"/>
</dbReference>
<feature type="compositionally biased region" description="Acidic residues" evidence="9">
    <location>
        <begin position="1097"/>
        <end position="1113"/>
    </location>
</feature>
<dbReference type="Proteomes" id="UP000624244">
    <property type="component" value="Unassembled WGS sequence"/>
</dbReference>
<dbReference type="InterPro" id="IPR043519">
    <property type="entry name" value="NT_sf"/>
</dbReference>
<evidence type="ECO:0000313" key="15">
    <source>
        <dbReference type="Proteomes" id="UP000624244"/>
    </source>
</evidence>
<evidence type="ECO:0000256" key="6">
    <source>
        <dbReference type="ARBA" id="ARBA00022741"/>
    </source>
</evidence>
<name>A0A8H6DSM8_COCSA</name>
<reference evidence="14" key="1">
    <citation type="submission" date="2019-11" db="EMBL/GenBank/DDBJ databases">
        <title>Bipolaris sorokiniana Genome sequencing.</title>
        <authorList>
            <person name="Wang H."/>
        </authorList>
    </citation>
    <scope>NUCLEOTIDE SEQUENCE</scope>
</reference>
<feature type="region of interest" description="Disordered" evidence="9">
    <location>
        <begin position="1097"/>
        <end position="1137"/>
    </location>
</feature>
<accession>A0A8H6DSM8</accession>
<evidence type="ECO:0000256" key="4">
    <source>
        <dbReference type="ARBA" id="ARBA00022664"/>
    </source>
</evidence>
<dbReference type="SUPFAM" id="SSF81301">
    <property type="entry name" value="Nucleotidyltransferase"/>
    <property type="match status" value="1"/>
</dbReference>
<dbReference type="InterPro" id="IPR040459">
    <property type="entry name" value="MJ1316"/>
</dbReference>
<dbReference type="Gene3D" id="1.10.1410.10">
    <property type="match status" value="1"/>
</dbReference>
<keyword evidence="4" id="KW-0507">mRNA processing</keyword>
<comment type="caution">
    <text evidence="14">The sequence shown here is derived from an EMBL/GenBank/DDBJ whole genome shotgun (WGS) entry which is preliminary data.</text>
</comment>
<dbReference type="GO" id="GO:0005524">
    <property type="term" value="F:ATP binding"/>
    <property type="evidence" value="ECO:0007669"/>
    <property type="project" value="UniProtKB-KW"/>
</dbReference>
<keyword evidence="7" id="KW-0067">ATP-binding</keyword>
<dbReference type="InterPro" id="IPR002934">
    <property type="entry name" value="Polymerase_NTP_transf_dom"/>
</dbReference>
<feature type="domain" description="MJ1316 RNA cyclic group end recognition" evidence="12">
    <location>
        <begin position="1137"/>
        <end position="1210"/>
    </location>
</feature>
<keyword evidence="8" id="KW-0539">Nucleus</keyword>
<dbReference type="GO" id="GO:0006397">
    <property type="term" value="P:mRNA processing"/>
    <property type="evidence" value="ECO:0007669"/>
    <property type="project" value="UniProtKB-KW"/>
</dbReference>
<feature type="domain" description="Endonuclease/exonuclease/phosphatase" evidence="11">
    <location>
        <begin position="280"/>
        <end position="571"/>
    </location>
</feature>
<proteinExistence type="inferred from homology"/>
<sequence>MASTEELPTPARISTTSYDTALCIIPPRSQCGYVDQLRELYDKAFGRWPAHVNVVYPFVAPEQLPRAQKQIQDYLATRLDQNKPINVELTQAGYFTQKNKCTIFLSEDSAKDDSSDSNATLESLRKLVLEAIGQQPLRSTLHLTLGQSEDNTVFARQYLLNKAKLIPHLRFSVGSLAILVRERTTGSDSTDCMRLFSTIDICSSDIVPRPDSPNYWVRSLPSNTTALQSEDTQDEKFQQELSQGVQPGSTYYFDEDEYKWSIYDAEEQEEIEAETLTVASYNVLIDSEYPPTHDRDSLLVVNILSDPAMADILVLQEMSDDFLSYMLGDSEIQRRYPFVSHGPPEQPDIGPLPSLRNIVVLSRYPFSWKSVPFHRKHKGAIVAQFRGLATSGSSSSEGLVIASVHLTAGLTDGSTATKRAQMKTLISHLEQNYANEPWIIAGDFNIVTSTYTIETACKNKAITEETANTLSSIETSISDAGFFDAWAVARIEGTDQTSTTDLGELYEGEESATFDPQNNRLAAGTTTTSHDRPQRYDRILVHPNNTLHVIWFNQFGQPETINGVQVVASDHYGVRARLKIGHGGTIDSVMDTDSSNQPSVQLKRAIATLMDSSDMSSALEVHGMIPNDEQTTQRQEAFELLQRIVSDTSEDADTVQPGIPLVIVPVGSYALGVWTSSSDIDCLCIGSISSKTFFKLARQRLVKAGNPQVRILRKVEATTGTMLELSVNGILMDMQYCPAAQVVERWSEFADIPASDPIFNLSMLSLRKLKPYRDLLYLQRTIPSRSLFRQAYRLIKLWGVQRGLYAAKFGYLGGMHITLMLSWVCKSLAHDVGSVNVADIVVSFFQHYANFDWSNDMVYDAFFHKKKPRYNRSTREPMVILSFHAPNSNFAQKSTVPGLQMLIKEFKAADMKLSEPGMTWQKFFSTSSDLALKPCLPSGVVEFLNAYSDFVKIDIQFWGRMLAKGKGLVGWVESRCISIVVDIHKALPGSEVRVWPALFTDDAPNDSTDSNDFQGCYLIGLSKAAEGSLTGSSGDKQEAKRALEKVLDRFLTQLRTDEKNYDSNTCWIDASLVKRRDVKALHLDDREWGHYIMDMDSDSEDEEELEEELEDADEAKPQRAIPQRPKPTSTPLSSSKLRPASDVLNRLRWDPSLDPSDYIIGYEDRFLGAKETGLEKWKTEQTDEEFIPQHRILYFKKKSEDGGAEIVWERATRIDKVFGSGLGTGK</sequence>
<dbReference type="OMA" id="THGPPDQ"/>
<feature type="compositionally biased region" description="Low complexity" evidence="9">
    <location>
        <begin position="1126"/>
        <end position="1137"/>
    </location>
</feature>
<dbReference type="GO" id="GO:0003723">
    <property type="term" value="F:RNA binding"/>
    <property type="evidence" value="ECO:0007669"/>
    <property type="project" value="InterPro"/>
</dbReference>
<keyword evidence="5" id="KW-0808">Transferase</keyword>
<evidence type="ECO:0000256" key="1">
    <source>
        <dbReference type="ARBA" id="ARBA00004123"/>
    </source>
</evidence>
<dbReference type="GO" id="GO:1990817">
    <property type="term" value="F:poly(A) RNA polymerase activity"/>
    <property type="evidence" value="ECO:0007669"/>
    <property type="project" value="UniProtKB-EC"/>
</dbReference>
<dbReference type="GO" id="GO:0005634">
    <property type="term" value="C:nucleus"/>
    <property type="evidence" value="ECO:0007669"/>
    <property type="project" value="UniProtKB-SubCell"/>
</dbReference>
<dbReference type="EMBL" id="WNKQ01000014">
    <property type="protein sequence ID" value="KAF5846961.1"/>
    <property type="molecule type" value="Genomic_DNA"/>
</dbReference>
<organism evidence="14 15">
    <name type="scientific">Cochliobolus sativus</name>
    <name type="common">Common root rot and spot blotch fungus</name>
    <name type="synonym">Bipolaris sorokiniana</name>
    <dbReference type="NCBI Taxonomy" id="45130"/>
    <lineage>
        <taxon>Eukaryota</taxon>
        <taxon>Fungi</taxon>
        <taxon>Dikarya</taxon>
        <taxon>Ascomycota</taxon>
        <taxon>Pezizomycotina</taxon>
        <taxon>Dothideomycetes</taxon>
        <taxon>Pleosporomycetidae</taxon>
        <taxon>Pleosporales</taxon>
        <taxon>Pleosporineae</taxon>
        <taxon>Pleosporaceae</taxon>
        <taxon>Bipolaris</taxon>
    </lineage>
</organism>
<dbReference type="PANTHER" id="PTHR10682:SF23">
    <property type="entry name" value="POLYNUCLEOTIDE ADENYLYLTRANSFERASE"/>
    <property type="match status" value="1"/>
</dbReference>
<evidence type="ECO:0000256" key="7">
    <source>
        <dbReference type="ARBA" id="ARBA00022840"/>
    </source>
</evidence>
<dbReference type="SUPFAM" id="SSF81631">
    <property type="entry name" value="PAP/OAS1 substrate-binding domain"/>
    <property type="match status" value="1"/>
</dbReference>
<evidence type="ECO:0000256" key="3">
    <source>
        <dbReference type="ARBA" id="ARBA00012388"/>
    </source>
</evidence>
<dbReference type="Pfam" id="PF13563">
    <property type="entry name" value="2_5_RNA_ligase2"/>
    <property type="match status" value="1"/>
</dbReference>
<dbReference type="Gene3D" id="3.30.460.10">
    <property type="entry name" value="Beta Polymerase, domain 2"/>
    <property type="match status" value="1"/>
</dbReference>
<evidence type="ECO:0000256" key="5">
    <source>
        <dbReference type="ARBA" id="ARBA00022679"/>
    </source>
</evidence>
<dbReference type="PANTHER" id="PTHR10682">
    <property type="entry name" value="POLY A POLYMERASE"/>
    <property type="match status" value="1"/>
</dbReference>
<dbReference type="Pfam" id="PF01909">
    <property type="entry name" value="NTP_transf_2"/>
    <property type="match status" value="1"/>
</dbReference>
<dbReference type="Gene3D" id="3.60.10.10">
    <property type="entry name" value="Endonuclease/exonuclease/phosphatase"/>
    <property type="match status" value="1"/>
</dbReference>
<dbReference type="AlphaFoldDB" id="A0A8H6DSM8"/>